<reference evidence="1 2" key="1">
    <citation type="submission" date="2019-07" db="EMBL/GenBank/DDBJ databases">
        <authorList>
            <person name="Huq M.A."/>
        </authorList>
    </citation>
    <scope>NUCLEOTIDE SEQUENCE [LARGE SCALE GENOMIC DNA]</scope>
    <source>
        <strain evidence="1 2">MAH-3</strain>
    </source>
</reference>
<dbReference type="OrthoDB" id="884081at2"/>
<organism evidence="1 2">
    <name type="scientific">Fluviicola chungangensis</name>
    <dbReference type="NCBI Taxonomy" id="2597671"/>
    <lineage>
        <taxon>Bacteria</taxon>
        <taxon>Pseudomonadati</taxon>
        <taxon>Bacteroidota</taxon>
        <taxon>Flavobacteriia</taxon>
        <taxon>Flavobacteriales</taxon>
        <taxon>Crocinitomicaceae</taxon>
        <taxon>Fluviicola</taxon>
    </lineage>
</organism>
<dbReference type="NCBIfam" id="NF046086">
    <property type="entry name" value="BFO_1060_trans"/>
    <property type="match status" value="1"/>
</dbReference>
<dbReference type="RefSeq" id="WP_144333619.1">
    <property type="nucleotide sequence ID" value="NZ_VLPL01000006.1"/>
</dbReference>
<accession>A0A556MQA4</accession>
<comment type="caution">
    <text evidence="1">The sequence shown here is derived from an EMBL/GenBank/DDBJ whole genome shotgun (WGS) entry which is preliminary data.</text>
</comment>
<proteinExistence type="predicted"/>
<dbReference type="Proteomes" id="UP000316008">
    <property type="component" value="Unassembled WGS sequence"/>
</dbReference>
<dbReference type="SUPFAM" id="SSF53756">
    <property type="entry name" value="UDP-Glycosyltransferase/glycogen phosphorylase"/>
    <property type="match status" value="1"/>
</dbReference>
<dbReference type="EMBL" id="VLPL01000006">
    <property type="protein sequence ID" value="TSJ41988.1"/>
    <property type="molecule type" value="Genomic_DNA"/>
</dbReference>
<protein>
    <recommendedName>
        <fullName evidence="3">CDP-glycerol--glycerophosphate glycerophosphotransferase</fullName>
    </recommendedName>
</protein>
<name>A0A556MQA4_9FLAO</name>
<sequence>MKSPNKKAYCFLVSSEGRDFHILIGFIYYLERFLNYDVEFQFVWDAHKIKTSPPDLVILPNARGNDLYFEIAQYCKENDILVYANESEGNFNPDTDYNYWGYNTTKTPICPVLYCWNYRIRNYLIESVGIDESLIKVAGAPGIDKYHYTSKLDRGLFLKKHHKSKYKKVVGYAGWAFGKLENKEIDHVLTYLEMEETSGKKWIAEKRDWAEEALRSCIEKFPDVLFILKKHPRENFESDYRDSRNEMNRLTHYDNVLYLCNEESIESLIQVSDIWMAFESTSIMEAWLMRTPTVIINPIPNFSKVKLYEGSLQVHDIPHLLTVMTDALEKNVFDQMNQPEILVQRQKTLENAFGFTDGYNHLRCIYYFLPYLEKNKRTTKKIPLNKRFFRQYLLMHMGKFFYNKSIFARLPKFKKTIWIFENRCLDGVKAQKLTTFKDLDEFYKKNGLNEKLPDVEFLKSISR</sequence>
<dbReference type="AlphaFoldDB" id="A0A556MQA4"/>
<evidence type="ECO:0000313" key="2">
    <source>
        <dbReference type="Proteomes" id="UP000316008"/>
    </source>
</evidence>
<evidence type="ECO:0008006" key="3">
    <source>
        <dbReference type="Google" id="ProtNLM"/>
    </source>
</evidence>
<keyword evidence="2" id="KW-1185">Reference proteome</keyword>
<evidence type="ECO:0000313" key="1">
    <source>
        <dbReference type="EMBL" id="TSJ41988.1"/>
    </source>
</evidence>
<gene>
    <name evidence="1" type="ORF">FO442_12925</name>
</gene>